<dbReference type="STRING" id="1884261.A0A5C3QJZ0"/>
<evidence type="ECO:0000256" key="4">
    <source>
        <dbReference type="SAM" id="MobiDB-lite"/>
    </source>
</evidence>
<accession>A0A5C3QJZ0</accession>
<name>A0A5C3QJZ0_9AGAR</name>
<dbReference type="AlphaFoldDB" id="A0A5C3QJZ0"/>
<feature type="compositionally biased region" description="Low complexity" evidence="4">
    <location>
        <begin position="384"/>
        <end position="414"/>
    </location>
</feature>
<feature type="domain" description="CBS" evidence="5">
    <location>
        <begin position="224"/>
        <end position="283"/>
    </location>
</feature>
<organism evidence="6 7">
    <name type="scientific">Pterulicium gracile</name>
    <dbReference type="NCBI Taxonomy" id="1884261"/>
    <lineage>
        <taxon>Eukaryota</taxon>
        <taxon>Fungi</taxon>
        <taxon>Dikarya</taxon>
        <taxon>Basidiomycota</taxon>
        <taxon>Agaricomycotina</taxon>
        <taxon>Agaricomycetes</taxon>
        <taxon>Agaricomycetidae</taxon>
        <taxon>Agaricales</taxon>
        <taxon>Pleurotineae</taxon>
        <taxon>Pterulaceae</taxon>
        <taxon>Pterulicium</taxon>
    </lineage>
</organism>
<evidence type="ECO:0000313" key="7">
    <source>
        <dbReference type="Proteomes" id="UP000305067"/>
    </source>
</evidence>
<evidence type="ECO:0000313" key="6">
    <source>
        <dbReference type="EMBL" id="TFL01668.1"/>
    </source>
</evidence>
<dbReference type="SUPFAM" id="SSF54631">
    <property type="entry name" value="CBS-domain pair"/>
    <property type="match status" value="2"/>
</dbReference>
<dbReference type="PANTHER" id="PTHR13780">
    <property type="entry name" value="AMP-ACTIVATED PROTEIN KINASE, GAMMA REGULATORY SUBUNIT"/>
    <property type="match status" value="1"/>
</dbReference>
<evidence type="ECO:0000259" key="5">
    <source>
        <dbReference type="PROSITE" id="PS51371"/>
    </source>
</evidence>
<dbReference type="Gene3D" id="3.10.580.10">
    <property type="entry name" value="CBS-domain"/>
    <property type="match status" value="2"/>
</dbReference>
<dbReference type="InterPro" id="IPR000644">
    <property type="entry name" value="CBS_dom"/>
</dbReference>
<keyword evidence="1" id="KW-0677">Repeat</keyword>
<gene>
    <name evidence="6" type="ORF">BDV98DRAFT_612529</name>
</gene>
<dbReference type="Proteomes" id="UP000305067">
    <property type="component" value="Unassembled WGS sequence"/>
</dbReference>
<dbReference type="GO" id="GO:0004865">
    <property type="term" value="F:protein serine/threonine phosphatase inhibitor activity"/>
    <property type="evidence" value="ECO:0007669"/>
    <property type="project" value="TreeGrafter"/>
</dbReference>
<protein>
    <recommendedName>
        <fullName evidence="5">CBS domain-containing protein</fullName>
    </recommendedName>
</protein>
<reference evidence="6 7" key="1">
    <citation type="journal article" date="2019" name="Nat. Ecol. Evol.">
        <title>Megaphylogeny resolves global patterns of mushroom evolution.</title>
        <authorList>
            <person name="Varga T."/>
            <person name="Krizsan K."/>
            <person name="Foldi C."/>
            <person name="Dima B."/>
            <person name="Sanchez-Garcia M."/>
            <person name="Sanchez-Ramirez S."/>
            <person name="Szollosi G.J."/>
            <person name="Szarkandi J.G."/>
            <person name="Papp V."/>
            <person name="Albert L."/>
            <person name="Andreopoulos W."/>
            <person name="Angelini C."/>
            <person name="Antonin V."/>
            <person name="Barry K.W."/>
            <person name="Bougher N.L."/>
            <person name="Buchanan P."/>
            <person name="Buyck B."/>
            <person name="Bense V."/>
            <person name="Catcheside P."/>
            <person name="Chovatia M."/>
            <person name="Cooper J."/>
            <person name="Damon W."/>
            <person name="Desjardin D."/>
            <person name="Finy P."/>
            <person name="Geml J."/>
            <person name="Haridas S."/>
            <person name="Hughes K."/>
            <person name="Justo A."/>
            <person name="Karasinski D."/>
            <person name="Kautmanova I."/>
            <person name="Kiss B."/>
            <person name="Kocsube S."/>
            <person name="Kotiranta H."/>
            <person name="LaButti K.M."/>
            <person name="Lechner B.E."/>
            <person name="Liimatainen K."/>
            <person name="Lipzen A."/>
            <person name="Lukacs Z."/>
            <person name="Mihaltcheva S."/>
            <person name="Morgado L.N."/>
            <person name="Niskanen T."/>
            <person name="Noordeloos M.E."/>
            <person name="Ohm R.A."/>
            <person name="Ortiz-Santana B."/>
            <person name="Ovrebo C."/>
            <person name="Racz N."/>
            <person name="Riley R."/>
            <person name="Savchenko A."/>
            <person name="Shiryaev A."/>
            <person name="Soop K."/>
            <person name="Spirin V."/>
            <person name="Szebenyi C."/>
            <person name="Tomsovsky M."/>
            <person name="Tulloss R.E."/>
            <person name="Uehling J."/>
            <person name="Grigoriev I.V."/>
            <person name="Vagvolgyi C."/>
            <person name="Papp T."/>
            <person name="Martin F.M."/>
            <person name="Miettinen O."/>
            <person name="Hibbett D.S."/>
            <person name="Nagy L.G."/>
        </authorList>
    </citation>
    <scope>NUCLEOTIDE SEQUENCE [LARGE SCALE GENOMIC DNA]</scope>
    <source>
        <strain evidence="6 7">CBS 309.79</strain>
    </source>
</reference>
<dbReference type="InterPro" id="IPR050511">
    <property type="entry name" value="AMPK_gamma/SDS23_families"/>
</dbReference>
<proteinExistence type="predicted"/>
<keyword evidence="2 3" id="KW-0129">CBS domain</keyword>
<dbReference type="InterPro" id="IPR046342">
    <property type="entry name" value="CBS_dom_sf"/>
</dbReference>
<dbReference type="EMBL" id="ML178824">
    <property type="protein sequence ID" value="TFL01668.1"/>
    <property type="molecule type" value="Genomic_DNA"/>
</dbReference>
<dbReference type="OrthoDB" id="449052at2759"/>
<feature type="region of interest" description="Disordered" evidence="4">
    <location>
        <begin position="376"/>
        <end position="420"/>
    </location>
</feature>
<evidence type="ECO:0000256" key="3">
    <source>
        <dbReference type="PROSITE-ProRule" id="PRU00703"/>
    </source>
</evidence>
<evidence type="ECO:0000256" key="2">
    <source>
        <dbReference type="ARBA" id="ARBA00023122"/>
    </source>
</evidence>
<keyword evidence="7" id="KW-1185">Reference proteome</keyword>
<sequence>MDLARRSSVVNRRTSVSWASGTRPEIWQPADNSALSDKWGSVLARDIIDLPLVTVDEEISVEQACEALLANKTSCLAIRSAKAVGTTVPYIGLFDFADVNAFLTLAATRSTALPEHLRNNTQVTDITSAARTGLVPVKLVSNLSEKNPLRILANDSSLLSLLEVFSQGTHRVLIEAEDGSSEYLGFVSDRGLLSWLCSFAQESSILQQYFANSLEHLALPSLNLFNSVIACGTQSTVLDAMKLMSEEGVGSVAVVNEETGALLSAISVTDIAKMVVPSPDGNILTMTVGQFVSLVKEPDGVTDGEDKFPVYSVNPISPLGYTIQKLLATNAHRLFVSSTASMTGDLGSGCLSGIVSVVDVLSQFASLVDISNIDPQKMHRHRSMSTSSSGSHRSANSLSRRSSRQSPVRSLVSSAKQVAQ</sequence>
<evidence type="ECO:0000256" key="1">
    <source>
        <dbReference type="ARBA" id="ARBA00022737"/>
    </source>
</evidence>
<dbReference type="Pfam" id="PF00571">
    <property type="entry name" value="CBS"/>
    <property type="match status" value="1"/>
</dbReference>
<dbReference type="SMART" id="SM00116">
    <property type="entry name" value="CBS"/>
    <property type="match status" value="3"/>
</dbReference>
<dbReference type="PROSITE" id="PS51371">
    <property type="entry name" value="CBS"/>
    <property type="match status" value="1"/>
</dbReference>
<dbReference type="GO" id="GO:0042149">
    <property type="term" value="P:cellular response to glucose starvation"/>
    <property type="evidence" value="ECO:0007669"/>
    <property type="project" value="TreeGrafter"/>
</dbReference>
<dbReference type="PANTHER" id="PTHR13780:SF36">
    <property type="entry name" value="CBS DOMAIN-CONTAINING PROTEIN"/>
    <property type="match status" value="1"/>
</dbReference>